<dbReference type="Proteomes" id="UP000245992">
    <property type="component" value="Unassembled WGS sequence"/>
</dbReference>
<dbReference type="EMBL" id="AZSP01000137">
    <property type="protein sequence ID" value="PVE11493.1"/>
    <property type="molecule type" value="Genomic_DNA"/>
</dbReference>
<comment type="caution">
    <text evidence="2">The sequence shown here is derived from an EMBL/GenBank/DDBJ whole genome shotgun (WGS) entry which is preliminary data.</text>
</comment>
<keyword evidence="1" id="KW-0812">Transmembrane</keyword>
<protein>
    <submittedName>
        <fullName evidence="2">Uncharacterized protein</fullName>
    </submittedName>
</protein>
<feature type="transmembrane region" description="Helical" evidence="1">
    <location>
        <begin position="15"/>
        <end position="33"/>
    </location>
</feature>
<gene>
    <name evidence="2" type="ORF">Y717_02770</name>
</gene>
<proteinExistence type="predicted"/>
<dbReference type="AlphaFoldDB" id="A0A2T7T8J5"/>
<reference evidence="2 3" key="1">
    <citation type="submission" date="2013-12" db="EMBL/GenBank/DDBJ databases">
        <title>Annotated genome of Streptomyces scopuliridis.</title>
        <authorList>
            <person name="Olson J.B."/>
        </authorList>
    </citation>
    <scope>NUCLEOTIDE SEQUENCE [LARGE SCALE GENOMIC DNA]</scope>
    <source>
        <strain evidence="2 3">RB72</strain>
    </source>
</reference>
<evidence type="ECO:0000313" key="2">
    <source>
        <dbReference type="EMBL" id="PVE11493.1"/>
    </source>
</evidence>
<sequence length="53" mass="5407">MRLAITAGFGYTAPLYVGAGILLTSVIVMAVAAHQARSHQAGVTPSQVPRAAD</sequence>
<accession>A0A2T7T8J5</accession>
<name>A0A2T7T8J5_9ACTN</name>
<organism evidence="2 3">
    <name type="scientific">Streptomyces scopuliridis RB72</name>
    <dbReference type="NCBI Taxonomy" id="1440053"/>
    <lineage>
        <taxon>Bacteria</taxon>
        <taxon>Bacillati</taxon>
        <taxon>Actinomycetota</taxon>
        <taxon>Actinomycetes</taxon>
        <taxon>Kitasatosporales</taxon>
        <taxon>Streptomycetaceae</taxon>
        <taxon>Streptomyces</taxon>
    </lineage>
</organism>
<keyword evidence="1" id="KW-1133">Transmembrane helix</keyword>
<evidence type="ECO:0000256" key="1">
    <source>
        <dbReference type="SAM" id="Phobius"/>
    </source>
</evidence>
<evidence type="ECO:0000313" key="3">
    <source>
        <dbReference type="Proteomes" id="UP000245992"/>
    </source>
</evidence>
<keyword evidence="3" id="KW-1185">Reference proteome</keyword>
<keyword evidence="1" id="KW-0472">Membrane</keyword>